<dbReference type="PANTHER" id="PTHR31563:SF10">
    <property type="entry name" value="ION CHANNEL POLLUX-RELATED"/>
    <property type="match status" value="1"/>
</dbReference>
<dbReference type="AlphaFoldDB" id="A0AAE0BFT9"/>
<feature type="non-terminal residue" evidence="2">
    <location>
        <position position="1"/>
    </location>
</feature>
<feature type="signal peptide" evidence="1">
    <location>
        <begin position="1"/>
        <end position="25"/>
    </location>
</feature>
<keyword evidence="1" id="KW-0732">Signal</keyword>
<dbReference type="InterPro" id="IPR044849">
    <property type="entry name" value="CASTOR/POLLUX/SYM8-like"/>
</dbReference>
<evidence type="ECO:0000256" key="1">
    <source>
        <dbReference type="SAM" id="SignalP"/>
    </source>
</evidence>
<evidence type="ECO:0000313" key="3">
    <source>
        <dbReference type="Proteomes" id="UP001190700"/>
    </source>
</evidence>
<dbReference type="EMBL" id="LGRX02035369">
    <property type="protein sequence ID" value="KAK3235085.1"/>
    <property type="molecule type" value="Genomic_DNA"/>
</dbReference>
<organism evidence="2 3">
    <name type="scientific">Cymbomonas tetramitiformis</name>
    <dbReference type="NCBI Taxonomy" id="36881"/>
    <lineage>
        <taxon>Eukaryota</taxon>
        <taxon>Viridiplantae</taxon>
        <taxon>Chlorophyta</taxon>
        <taxon>Pyramimonadophyceae</taxon>
        <taxon>Pyramimonadales</taxon>
        <taxon>Pyramimonadaceae</taxon>
        <taxon>Cymbomonas</taxon>
    </lineage>
</organism>
<evidence type="ECO:0008006" key="4">
    <source>
        <dbReference type="Google" id="ProtNLM"/>
    </source>
</evidence>
<gene>
    <name evidence="2" type="ORF">CYMTET_54692</name>
</gene>
<keyword evidence="3" id="KW-1185">Reference proteome</keyword>
<dbReference type="Proteomes" id="UP001190700">
    <property type="component" value="Unassembled WGS sequence"/>
</dbReference>
<dbReference type="PANTHER" id="PTHR31563">
    <property type="entry name" value="ION CHANNEL POLLUX-RELATED"/>
    <property type="match status" value="1"/>
</dbReference>
<reference evidence="2 3" key="1">
    <citation type="journal article" date="2015" name="Genome Biol. Evol.">
        <title>Comparative Genomics of a Bacterivorous Green Alga Reveals Evolutionary Causalities and Consequences of Phago-Mixotrophic Mode of Nutrition.</title>
        <authorList>
            <person name="Burns J.A."/>
            <person name="Paasch A."/>
            <person name="Narechania A."/>
            <person name="Kim E."/>
        </authorList>
    </citation>
    <scope>NUCLEOTIDE SEQUENCE [LARGE SCALE GENOMIC DNA]</scope>
    <source>
        <strain evidence="2 3">PLY_AMNH</strain>
    </source>
</reference>
<proteinExistence type="predicted"/>
<accession>A0AAE0BFT9</accession>
<dbReference type="GO" id="GO:0006811">
    <property type="term" value="P:monoatomic ion transport"/>
    <property type="evidence" value="ECO:0007669"/>
    <property type="project" value="InterPro"/>
</dbReference>
<name>A0AAE0BFT9_9CHLO</name>
<sequence>QGKTDMRKHLATLPLASFSSILVLTEEAMEEDVVTADSRSLTTLLLIRELQCLALEDTAKIASPAVHTIYEDENEACPVTPKTERRMTLSSLGTPTECERMLLKASERDPRKNPRSPDALHRSKSLYQTMLESGVKDETWISRMREVSKKSVLICEILDSRTKGLINATRISDYIMSNELVSRALAMVAEDAEVSQVLSELFTAVGNELYIRPVSQFLRLPSSACFYDVMLAAQQQGQLALGYRCAGGLPILNPPQKDVPRVWDENDMLVILSED</sequence>
<feature type="chain" id="PRO_5042178536" description="DMI1" evidence="1">
    <location>
        <begin position="26"/>
        <end position="275"/>
    </location>
</feature>
<evidence type="ECO:0000313" key="2">
    <source>
        <dbReference type="EMBL" id="KAK3235085.1"/>
    </source>
</evidence>
<comment type="caution">
    <text evidence="2">The sequence shown here is derived from an EMBL/GenBank/DDBJ whole genome shotgun (WGS) entry which is preliminary data.</text>
</comment>
<protein>
    <recommendedName>
        <fullName evidence="4">DMI1</fullName>
    </recommendedName>
</protein>